<gene>
    <name evidence="1" type="ORF">RHSIM_Rhsim03G0138300</name>
</gene>
<dbReference type="Proteomes" id="UP000626092">
    <property type="component" value="Unassembled WGS sequence"/>
</dbReference>
<comment type="caution">
    <text evidence="1">The sequence shown here is derived from an EMBL/GenBank/DDBJ whole genome shotgun (WGS) entry which is preliminary data.</text>
</comment>
<dbReference type="InterPro" id="IPR018616">
    <property type="entry name" value="GUCD1"/>
</dbReference>
<accession>A0A834LT28</accession>
<name>A0A834LT28_RHOSS</name>
<proteinExistence type="predicted"/>
<sequence>MGLWSCLHLDGLDLRTLGVRDCSIQEMGDLCSTTSIWSVDLAFLLQKFSVRFSYFPITLGANLKFSVETLYKVLLEKFLNDLVRVEMLFQKAIEAIRIRVSVTSEVDCSQMLHNLHYNKFLFYAVNLGLGMVAIQATLVAAQDTPVGRDLRQMSLRFKIQRALGYFPKHQKITSKRLEEAHKSFGTNL</sequence>
<dbReference type="AlphaFoldDB" id="A0A834LT28"/>
<dbReference type="OrthoDB" id="206796at2759"/>
<dbReference type="Pfam" id="PF09778">
    <property type="entry name" value="Guanylate_cyc_2"/>
    <property type="match status" value="1"/>
</dbReference>
<dbReference type="PANTHER" id="PTHR31400">
    <property type="entry name" value="GUANYLYL CYCLASE DOMAIN CONTAINING PROTEIN 1 GUCD1"/>
    <property type="match status" value="1"/>
</dbReference>
<organism evidence="1 2">
    <name type="scientific">Rhododendron simsii</name>
    <name type="common">Sims's rhododendron</name>
    <dbReference type="NCBI Taxonomy" id="118357"/>
    <lineage>
        <taxon>Eukaryota</taxon>
        <taxon>Viridiplantae</taxon>
        <taxon>Streptophyta</taxon>
        <taxon>Embryophyta</taxon>
        <taxon>Tracheophyta</taxon>
        <taxon>Spermatophyta</taxon>
        <taxon>Magnoliopsida</taxon>
        <taxon>eudicotyledons</taxon>
        <taxon>Gunneridae</taxon>
        <taxon>Pentapetalae</taxon>
        <taxon>asterids</taxon>
        <taxon>Ericales</taxon>
        <taxon>Ericaceae</taxon>
        <taxon>Ericoideae</taxon>
        <taxon>Rhodoreae</taxon>
        <taxon>Rhododendron</taxon>
    </lineage>
</organism>
<protein>
    <submittedName>
        <fullName evidence="1">Uncharacterized protein</fullName>
    </submittedName>
</protein>
<keyword evidence="2" id="KW-1185">Reference proteome</keyword>
<evidence type="ECO:0000313" key="1">
    <source>
        <dbReference type="EMBL" id="KAF7147660.1"/>
    </source>
</evidence>
<dbReference type="EMBL" id="WJXA01000003">
    <property type="protein sequence ID" value="KAF7147660.1"/>
    <property type="molecule type" value="Genomic_DNA"/>
</dbReference>
<evidence type="ECO:0000313" key="2">
    <source>
        <dbReference type="Proteomes" id="UP000626092"/>
    </source>
</evidence>
<reference evidence="1" key="1">
    <citation type="submission" date="2019-11" db="EMBL/GenBank/DDBJ databases">
        <authorList>
            <person name="Liu Y."/>
            <person name="Hou J."/>
            <person name="Li T.-Q."/>
            <person name="Guan C.-H."/>
            <person name="Wu X."/>
            <person name="Wu H.-Z."/>
            <person name="Ling F."/>
            <person name="Zhang R."/>
            <person name="Shi X.-G."/>
            <person name="Ren J.-P."/>
            <person name="Chen E.-F."/>
            <person name="Sun J.-M."/>
        </authorList>
    </citation>
    <scope>NUCLEOTIDE SEQUENCE</scope>
    <source>
        <strain evidence="1">Adult_tree_wgs_1</strain>
        <tissue evidence="1">Leaves</tissue>
    </source>
</reference>
<dbReference type="PANTHER" id="PTHR31400:SF1">
    <property type="entry name" value="PROTEIN GUCD1"/>
    <property type="match status" value="1"/>
</dbReference>